<dbReference type="AlphaFoldDB" id="A0A1M4WLY3"/>
<reference evidence="2" key="1">
    <citation type="submission" date="2016-11" db="EMBL/GenBank/DDBJ databases">
        <authorList>
            <person name="Varghese N."/>
            <person name="Submissions S."/>
        </authorList>
    </citation>
    <scope>NUCLEOTIDE SEQUENCE [LARGE SCALE GENOMIC DNA]</scope>
    <source>
        <strain evidence="2">DSM 12395</strain>
    </source>
</reference>
<dbReference type="Proteomes" id="UP000184148">
    <property type="component" value="Unassembled WGS sequence"/>
</dbReference>
<protein>
    <submittedName>
        <fullName evidence="1">Uncharacterized protein</fullName>
    </submittedName>
</protein>
<organism evidence="1 2">
    <name type="scientific">Desulforamulus putei DSM 12395</name>
    <dbReference type="NCBI Taxonomy" id="1121429"/>
    <lineage>
        <taxon>Bacteria</taxon>
        <taxon>Bacillati</taxon>
        <taxon>Bacillota</taxon>
        <taxon>Clostridia</taxon>
        <taxon>Eubacteriales</taxon>
        <taxon>Peptococcaceae</taxon>
        <taxon>Desulforamulus</taxon>
    </lineage>
</organism>
<evidence type="ECO:0000313" key="2">
    <source>
        <dbReference type="Proteomes" id="UP000184148"/>
    </source>
</evidence>
<evidence type="ECO:0000313" key="1">
    <source>
        <dbReference type="EMBL" id="SHE81972.1"/>
    </source>
</evidence>
<name>A0A1M4WLY3_9FIRM</name>
<dbReference type="EMBL" id="FQUY01000006">
    <property type="protein sequence ID" value="SHE81972.1"/>
    <property type="molecule type" value="Genomic_DNA"/>
</dbReference>
<gene>
    <name evidence="1" type="ORF">SAMN02745133_01224</name>
</gene>
<dbReference type="OrthoDB" id="1786798at2"/>
<sequence length="111" mass="13160">MTTLKMADLIDEYNEIKGSISFRPDYKRLVDKNLDQVVFCDKSVGKSHFSLVRNQAFEIIFTRKFGDKVYQSRLDLNTYQPLYDNRLLLNWGPDYCEIRWDFNPGCCDLVF</sequence>
<dbReference type="RefSeq" id="WP_073237307.1">
    <property type="nucleotide sequence ID" value="NZ_FQUY01000006.1"/>
</dbReference>
<accession>A0A1M4WLY3</accession>
<keyword evidence="2" id="KW-1185">Reference proteome</keyword>
<proteinExistence type="predicted"/>